<accession>A0ABY7S1H3</accession>
<proteinExistence type="predicted"/>
<feature type="compositionally biased region" description="Acidic residues" evidence="1">
    <location>
        <begin position="157"/>
        <end position="190"/>
    </location>
</feature>
<feature type="region of interest" description="Disordered" evidence="1">
    <location>
        <begin position="132"/>
        <end position="212"/>
    </location>
</feature>
<evidence type="ECO:0000313" key="2">
    <source>
        <dbReference type="EMBL" id="WCO03019.1"/>
    </source>
</evidence>
<evidence type="ECO:0000313" key="3">
    <source>
        <dbReference type="Proteomes" id="UP001202717"/>
    </source>
</evidence>
<keyword evidence="3" id="KW-1185">Reference proteome</keyword>
<organism evidence="2 3">
    <name type="scientific">Psychroserpens ponticola</name>
    <dbReference type="NCBI Taxonomy" id="2932268"/>
    <lineage>
        <taxon>Bacteria</taxon>
        <taxon>Pseudomonadati</taxon>
        <taxon>Bacteroidota</taxon>
        <taxon>Flavobacteriia</taxon>
        <taxon>Flavobacteriales</taxon>
        <taxon>Flavobacteriaceae</taxon>
        <taxon>Psychroserpens</taxon>
    </lineage>
</organism>
<gene>
    <name evidence="2" type="ORF">MUN68_005880</name>
</gene>
<dbReference type="RefSeq" id="WP_249995736.1">
    <property type="nucleotide sequence ID" value="NZ_CP116221.1"/>
</dbReference>
<feature type="compositionally biased region" description="Acidic residues" evidence="1">
    <location>
        <begin position="132"/>
        <end position="148"/>
    </location>
</feature>
<feature type="compositionally biased region" description="Polar residues" evidence="1">
    <location>
        <begin position="191"/>
        <end position="206"/>
    </location>
</feature>
<dbReference type="EMBL" id="CP116221">
    <property type="protein sequence ID" value="WCO03019.1"/>
    <property type="molecule type" value="Genomic_DNA"/>
</dbReference>
<reference evidence="2 3" key="1">
    <citation type="submission" date="2023-01" db="EMBL/GenBank/DDBJ databases">
        <title>Psychroserpens ponticola sp. nov., isolated from seawater.</title>
        <authorList>
            <person name="Kristyanto S."/>
            <person name="Jung J."/>
            <person name="Kim J.M."/>
            <person name="Jeon C.O."/>
        </authorList>
    </citation>
    <scope>NUCLEOTIDE SEQUENCE [LARGE SCALE GENOMIC DNA]</scope>
    <source>
        <strain evidence="2 3">MSW6</strain>
    </source>
</reference>
<sequence>MRKFLYIFCFGFLFTTCDDGDIILVSLDFDDEFEQCGELVFYKINENTSETLSILFEDLTLEEILDVDDNFEYETTLPLGGTNVFNYRSYGRTPNNNFFCNDIPPSNLQIESDEVSIGGEVNIKTVLVEDDNDGIPSYLEDENLDGDNDPATNPTDTDGDEIPDYLDEDDDGDNVLTIDEIDTENLDGDNDPTTNPKNTDANSTMNPDMIPDYLDTDDDGDGVLTRDEENFIINNDPMDDKTDENFPLLSDYLNDQIATTVPATAFRSHEIRMLYTITVTIYNINLPSITQQTFNFGTLNDTNVTVDSRPGSPVFN</sequence>
<protein>
    <submittedName>
        <fullName evidence="2">Uncharacterized protein</fullName>
    </submittedName>
</protein>
<evidence type="ECO:0000256" key="1">
    <source>
        <dbReference type="SAM" id="MobiDB-lite"/>
    </source>
</evidence>
<dbReference type="Proteomes" id="UP001202717">
    <property type="component" value="Chromosome"/>
</dbReference>
<name>A0ABY7S1H3_9FLAO</name>